<dbReference type="Pfam" id="PF13860">
    <property type="entry name" value="FlgD_ig"/>
    <property type="match status" value="1"/>
</dbReference>
<dbReference type="Gene3D" id="2.30.30.910">
    <property type="match status" value="1"/>
</dbReference>
<feature type="region of interest" description="Disordered" evidence="4">
    <location>
        <begin position="217"/>
        <end position="248"/>
    </location>
</feature>
<dbReference type="EMBL" id="QGGI01000002">
    <property type="protein sequence ID" value="PWJ96282.1"/>
    <property type="molecule type" value="Genomic_DNA"/>
</dbReference>
<comment type="caution">
    <text evidence="7">The sequence shown here is derived from an EMBL/GenBank/DDBJ whole genome shotgun (WGS) entry which is preliminary data.</text>
</comment>
<feature type="compositionally biased region" description="Basic and acidic residues" evidence="4">
    <location>
        <begin position="219"/>
        <end position="248"/>
    </location>
</feature>
<keyword evidence="7" id="KW-0282">Flagellum</keyword>
<dbReference type="InterPro" id="IPR025963">
    <property type="entry name" value="FLgD_Tudor"/>
</dbReference>
<protein>
    <recommendedName>
        <fullName evidence="3">Basal-body rod modification protein FlgD</fullName>
    </recommendedName>
</protein>
<dbReference type="Gene3D" id="2.60.40.4070">
    <property type="match status" value="1"/>
</dbReference>
<evidence type="ECO:0000313" key="7">
    <source>
        <dbReference type="EMBL" id="PWJ96282.1"/>
    </source>
</evidence>
<dbReference type="Pfam" id="PF03963">
    <property type="entry name" value="FlgD"/>
    <property type="match status" value="1"/>
</dbReference>
<dbReference type="InterPro" id="IPR025965">
    <property type="entry name" value="FlgD/Vpr_Ig-like"/>
</dbReference>
<keyword evidence="8" id="KW-1185">Reference proteome</keyword>
<evidence type="ECO:0000256" key="4">
    <source>
        <dbReference type="SAM" id="MobiDB-lite"/>
    </source>
</evidence>
<evidence type="ECO:0000259" key="5">
    <source>
        <dbReference type="Pfam" id="PF13860"/>
    </source>
</evidence>
<evidence type="ECO:0000256" key="1">
    <source>
        <dbReference type="ARBA" id="ARBA00010577"/>
    </source>
</evidence>
<dbReference type="Proteomes" id="UP000245921">
    <property type="component" value="Unassembled WGS sequence"/>
</dbReference>
<keyword evidence="7" id="KW-0969">Cilium</keyword>
<dbReference type="GO" id="GO:0044781">
    <property type="term" value="P:bacterial-type flagellum organization"/>
    <property type="evidence" value="ECO:0007669"/>
    <property type="project" value="UniProtKB-UniRule"/>
</dbReference>
<evidence type="ECO:0000259" key="6">
    <source>
        <dbReference type="Pfam" id="PF13861"/>
    </source>
</evidence>
<evidence type="ECO:0000256" key="2">
    <source>
        <dbReference type="ARBA" id="ARBA00022795"/>
    </source>
</evidence>
<sequence length="248" mass="27796">MMNTGIDKTGLFYSTLQANKERGIKKELDKDAFLQLMLTQMKYQDPTAPMDSKEMIQQVSQLSQTEQIMNMSKSFQNMVSSQLTLYRMQATGLVGKNAVVEDNKMALKDGVTQNVIFDVDKSSNIKIEIYNANEKLIYSDDLGVLPKGINTFSWNGRNANGVAMPDGTYEYKLYRMENGQKVEITGLDGGKVEAVQFEGEKFYVIVNGRKFPISAIKEIAGETKPDPDEPGDGDKPDDKDKTEEKDKV</sequence>
<comment type="similarity">
    <text evidence="1 3">Belongs to the FlgD family.</text>
</comment>
<evidence type="ECO:0000256" key="3">
    <source>
        <dbReference type="RuleBase" id="RU362076"/>
    </source>
</evidence>
<name>A0AA45HJL2_9BACT</name>
<keyword evidence="2 3" id="KW-1005">Bacterial flagellum biogenesis</keyword>
<organism evidence="7 8">
    <name type="scientific">Oceanotoga teriensis</name>
    <dbReference type="NCBI Taxonomy" id="515440"/>
    <lineage>
        <taxon>Bacteria</taxon>
        <taxon>Thermotogati</taxon>
        <taxon>Thermotogota</taxon>
        <taxon>Thermotogae</taxon>
        <taxon>Petrotogales</taxon>
        <taxon>Petrotogaceae</taxon>
        <taxon>Oceanotoga</taxon>
    </lineage>
</organism>
<keyword evidence="7" id="KW-0966">Cell projection</keyword>
<feature type="domain" description="FlgD Tudor-like" evidence="6">
    <location>
        <begin position="88"/>
        <end position="217"/>
    </location>
</feature>
<proteinExistence type="inferred from homology"/>
<gene>
    <name evidence="7" type="ORF">C7380_102200</name>
</gene>
<dbReference type="RefSeq" id="WP_109603900.1">
    <property type="nucleotide sequence ID" value="NZ_QGGI01000002.1"/>
</dbReference>
<comment type="function">
    <text evidence="3">Required for flagellar hook formation. May act as a scaffolding protein.</text>
</comment>
<evidence type="ECO:0000313" key="8">
    <source>
        <dbReference type="Proteomes" id="UP000245921"/>
    </source>
</evidence>
<dbReference type="AlphaFoldDB" id="A0AA45HJL2"/>
<reference evidence="7 8" key="1">
    <citation type="submission" date="2018-05" db="EMBL/GenBank/DDBJ databases">
        <title>Genomic Encyclopedia of Type Strains, Phase IV (KMG-IV): sequencing the most valuable type-strain genomes for metagenomic binning, comparative biology and taxonomic classification.</title>
        <authorList>
            <person name="Goeker M."/>
        </authorList>
    </citation>
    <scope>NUCLEOTIDE SEQUENCE [LARGE SCALE GENOMIC DNA]</scope>
    <source>
        <strain evidence="7 8">DSM 24906</strain>
    </source>
</reference>
<dbReference type="InterPro" id="IPR005648">
    <property type="entry name" value="FlgD"/>
</dbReference>
<feature type="domain" description="FlgD/Vpr Ig-like" evidence="5">
    <location>
        <begin position="121"/>
        <end position="175"/>
    </location>
</feature>
<accession>A0AA45HJL2</accession>
<dbReference type="Pfam" id="PF13861">
    <property type="entry name" value="FLgD_tudor"/>
    <property type="match status" value="1"/>
</dbReference>